<keyword evidence="5" id="KW-0496">Mitochondrion</keyword>
<evidence type="ECO:0000313" key="5">
    <source>
        <dbReference type="EMBL" id="AVR57638.1"/>
    </source>
</evidence>
<dbReference type="EMBL" id="MF997423">
    <property type="protein sequence ID" value="AVR57638.1"/>
    <property type="molecule type" value="Genomic_DNA"/>
</dbReference>
<accession>A0A2R4A3J4</accession>
<dbReference type="Gene3D" id="3.30.70.600">
    <property type="entry name" value="Ribosomal protein S10 domain"/>
    <property type="match status" value="1"/>
</dbReference>
<dbReference type="SMART" id="SM01403">
    <property type="entry name" value="Ribosomal_S10"/>
    <property type="match status" value="1"/>
</dbReference>
<dbReference type="InterPro" id="IPR036838">
    <property type="entry name" value="Ribosomal_uS10_dom_sf"/>
</dbReference>
<protein>
    <submittedName>
        <fullName evidence="5">Ribosomal protein S10</fullName>
    </submittedName>
</protein>
<organism evidence="5">
    <name type="scientific">Surirella sp</name>
    <dbReference type="NCBI Taxonomy" id="1526603"/>
    <lineage>
        <taxon>Eukaryota</taxon>
        <taxon>Sar</taxon>
        <taxon>Stramenopiles</taxon>
        <taxon>Ochrophyta</taxon>
        <taxon>Bacillariophyta</taxon>
        <taxon>Bacillariophyceae</taxon>
        <taxon>Bacillariophycidae</taxon>
        <taxon>Surirellales</taxon>
        <taxon>Surirellaceae</taxon>
        <taxon>Surirella</taxon>
    </lineage>
</organism>
<reference evidence="5" key="1">
    <citation type="submission" date="2017-09" db="EMBL/GenBank/DDBJ databases">
        <title>Comparative analysis of the mitochondrial genomes of 6 newly sequenced diatoms reveals group II introns in the barcoding region of cox1.</title>
        <authorList>
            <person name="Keepers K.G."/>
            <person name="Pogoda C.S."/>
            <person name="Kane N.C."/>
            <person name="Hamsher S.E."/>
            <person name="Stepanek J.G."/>
            <person name="Kociolek J.P."/>
        </authorList>
    </citation>
    <scope>NUCLEOTIDE SEQUENCE</scope>
</reference>
<feature type="domain" description="Small ribosomal subunit protein uS10" evidence="4">
    <location>
        <begin position="6"/>
        <end position="98"/>
    </location>
</feature>
<dbReference type="GO" id="GO:1990904">
    <property type="term" value="C:ribonucleoprotein complex"/>
    <property type="evidence" value="ECO:0007669"/>
    <property type="project" value="UniProtKB-KW"/>
</dbReference>
<evidence type="ECO:0000256" key="1">
    <source>
        <dbReference type="ARBA" id="ARBA00022980"/>
    </source>
</evidence>
<keyword evidence="3" id="KW-1133">Transmembrane helix</keyword>
<dbReference type="GO" id="GO:0005840">
    <property type="term" value="C:ribosome"/>
    <property type="evidence" value="ECO:0007669"/>
    <property type="project" value="UniProtKB-KW"/>
</dbReference>
<keyword evidence="1 5" id="KW-0689">Ribosomal protein</keyword>
<sequence length="169" mass="20190">MQLVLILTIKSKNMKSRSIVFDCLNSFFIFQKKMVFQKTKISKITLLKSPHIHKKAQQHFEQKLHKTKVVFLLNSPTIFLLLKKLIENIFLDTWISCNYIWNNTRIFYAFFLWFNSFSSCFYSLQNLLKLLKPQISAIFKTDRFQVFVNYLKITNLLGKSFLLLFNKIT</sequence>
<proteinExistence type="predicted"/>
<dbReference type="Pfam" id="PF00338">
    <property type="entry name" value="Ribosomal_S10"/>
    <property type="match status" value="1"/>
</dbReference>
<evidence type="ECO:0000256" key="2">
    <source>
        <dbReference type="ARBA" id="ARBA00023274"/>
    </source>
</evidence>
<keyword evidence="2" id="KW-0687">Ribonucleoprotein</keyword>
<gene>
    <name evidence="5" type="primary">rps10</name>
</gene>
<feature type="transmembrane region" description="Helical" evidence="3">
    <location>
        <begin position="106"/>
        <end position="124"/>
    </location>
</feature>
<keyword evidence="3" id="KW-0812">Transmembrane</keyword>
<evidence type="ECO:0000256" key="3">
    <source>
        <dbReference type="SAM" id="Phobius"/>
    </source>
</evidence>
<dbReference type="AlphaFoldDB" id="A0A2R4A3J4"/>
<keyword evidence="3" id="KW-0472">Membrane</keyword>
<evidence type="ECO:0000259" key="4">
    <source>
        <dbReference type="SMART" id="SM01403"/>
    </source>
</evidence>
<dbReference type="InterPro" id="IPR027486">
    <property type="entry name" value="Ribosomal_uS10_dom"/>
</dbReference>
<dbReference type="SUPFAM" id="SSF54999">
    <property type="entry name" value="Ribosomal protein S10"/>
    <property type="match status" value="1"/>
</dbReference>
<name>A0A2R4A3J4_9STRA</name>
<geneLocation type="mitochondrion" evidence="5"/>